<dbReference type="Proteomes" id="UP000075424">
    <property type="component" value="Unassembled WGS sequence"/>
</dbReference>
<evidence type="ECO:0000313" key="2">
    <source>
        <dbReference type="EMBL" id="KYD21773.1"/>
    </source>
</evidence>
<dbReference type="Proteomes" id="UP000773850">
    <property type="component" value="Unassembled WGS sequence"/>
</dbReference>
<evidence type="ECO:0000313" key="1">
    <source>
        <dbReference type="EMBL" id="KAF6510071.1"/>
    </source>
</evidence>
<dbReference type="Proteomes" id="UP000075517">
    <property type="component" value="Unassembled WGS sequence"/>
</dbReference>
<dbReference type="EMBL" id="LQYV01000132">
    <property type="protein sequence ID" value="KYD21773.1"/>
    <property type="molecule type" value="Genomic_DNA"/>
</dbReference>
<dbReference type="AlphaFoldDB" id="A0A150NAI2"/>
<organism evidence="3 5">
    <name type="scientific">Geobacillus stearothermophilus</name>
    <name type="common">Bacillus stearothermophilus</name>
    <dbReference type="NCBI Taxonomy" id="1422"/>
    <lineage>
        <taxon>Bacteria</taxon>
        <taxon>Bacillati</taxon>
        <taxon>Bacillota</taxon>
        <taxon>Bacilli</taxon>
        <taxon>Bacillales</taxon>
        <taxon>Anoxybacillaceae</taxon>
        <taxon>Geobacillus</taxon>
    </lineage>
</organism>
<evidence type="ECO:0000313" key="3">
    <source>
        <dbReference type="EMBL" id="KYD33681.1"/>
    </source>
</evidence>
<name>A0A150NAI2_GEOSE</name>
<proteinExistence type="predicted"/>
<dbReference type="EMBL" id="LQYY01000090">
    <property type="protein sequence ID" value="KYD33681.1"/>
    <property type="molecule type" value="Genomic_DNA"/>
</dbReference>
<comment type="caution">
    <text evidence="3">The sequence shown here is derived from an EMBL/GenBank/DDBJ whole genome shotgun (WGS) entry which is preliminary data.</text>
</comment>
<evidence type="ECO:0000313" key="4">
    <source>
        <dbReference type="Proteomes" id="UP000075424"/>
    </source>
</evidence>
<keyword evidence="6" id="KW-1185">Reference proteome</keyword>
<sequence length="67" mass="8136">MADFIEALWARRFSLVFARLIADLMFATSVHLRYRSDFCSEQEQVLFYQTCFDYARVFKQKSFTKYE</sequence>
<evidence type="ECO:0000313" key="5">
    <source>
        <dbReference type="Proteomes" id="UP000075517"/>
    </source>
</evidence>
<dbReference type="EMBL" id="LUCS01000028">
    <property type="protein sequence ID" value="KAF6510071.1"/>
    <property type="molecule type" value="Genomic_DNA"/>
</dbReference>
<reference evidence="1 6" key="2">
    <citation type="submission" date="2016-03" db="EMBL/GenBank/DDBJ databases">
        <title>Spore heat resistance.</title>
        <authorList>
            <person name="Boekhorst J."/>
            <person name="Berendsen E.M."/>
            <person name="Wells-Bennik M.H."/>
            <person name="Kuipers O.P."/>
        </authorList>
    </citation>
    <scope>NUCLEOTIDE SEQUENCE [LARGE SCALE GENOMIC DNA]</scope>
    <source>
        <strain evidence="1 6">GS8</strain>
    </source>
</reference>
<evidence type="ECO:0000313" key="6">
    <source>
        <dbReference type="Proteomes" id="UP000773850"/>
    </source>
</evidence>
<gene>
    <name evidence="2" type="ORF">B4109_2098</name>
    <name evidence="3" type="ORF">B4114_2227</name>
    <name evidence="1" type="ORF">GS8_2228</name>
</gene>
<protein>
    <submittedName>
        <fullName evidence="3">Uncharacterized protein</fullName>
    </submittedName>
</protein>
<accession>A0A150NAI2</accession>
<reference evidence="4 5" key="1">
    <citation type="submission" date="2016-01" db="EMBL/GenBank/DDBJ databases">
        <title>Draft Genome Sequences of Seven Thermophilic Sporeformers Isolated from Foods.</title>
        <authorList>
            <person name="Berendsen E.M."/>
            <person name="Wells-Bennik M.H."/>
            <person name="Krawcyk A.O."/>
            <person name="De Jong A."/>
            <person name="Holsappel S."/>
            <person name="Eijlander R.T."/>
            <person name="Kuipers O.P."/>
        </authorList>
    </citation>
    <scope>NUCLEOTIDE SEQUENCE [LARGE SCALE GENOMIC DNA]</scope>
    <source>
        <strain evidence="2 4">B4109</strain>
        <strain evidence="3 5">B4114</strain>
    </source>
</reference>